<dbReference type="Proteomes" id="UP001606303">
    <property type="component" value="Unassembled WGS sequence"/>
</dbReference>
<sequence>MGLLAALLAALPARAIEADNATDAARRLVAALESAWNRHDMQAYGALFHEDAEWVNVVGMYWRGKAQVVKAHTVFHETIFKEVQLEGRELSVRELSPDVAVAVWTHLQDAYRTPSGNLQEKTLNRMTVVVSRRQGQWLISQGQNVWINERAEKSNPVHQR</sequence>
<feature type="domain" description="DUF4440" evidence="2">
    <location>
        <begin position="26"/>
        <end position="139"/>
    </location>
</feature>
<dbReference type="InterPro" id="IPR032710">
    <property type="entry name" value="NTF2-like_dom_sf"/>
</dbReference>
<evidence type="ECO:0000313" key="4">
    <source>
        <dbReference type="Proteomes" id="UP001606303"/>
    </source>
</evidence>
<feature type="signal peptide" evidence="1">
    <location>
        <begin position="1"/>
        <end position="15"/>
    </location>
</feature>
<feature type="chain" id="PRO_5045852461" evidence="1">
    <location>
        <begin position="16"/>
        <end position="160"/>
    </location>
</feature>
<keyword evidence="4" id="KW-1185">Reference proteome</keyword>
<evidence type="ECO:0000256" key="1">
    <source>
        <dbReference type="SAM" id="SignalP"/>
    </source>
</evidence>
<dbReference type="RefSeq" id="WP_394385655.1">
    <property type="nucleotide sequence ID" value="NZ_JBIGIB010000003.1"/>
</dbReference>
<dbReference type="NCBIfam" id="TIGR02246">
    <property type="entry name" value="SgcJ/EcaC family oxidoreductase"/>
    <property type="match status" value="1"/>
</dbReference>
<dbReference type="Gene3D" id="3.10.450.50">
    <property type="match status" value="1"/>
</dbReference>
<reference evidence="3 4" key="1">
    <citation type="submission" date="2024-08" db="EMBL/GenBank/DDBJ databases">
        <authorList>
            <person name="Lu H."/>
        </authorList>
    </citation>
    <scope>NUCLEOTIDE SEQUENCE [LARGE SCALE GENOMIC DNA]</scope>
    <source>
        <strain evidence="3 4">BYS87W</strain>
    </source>
</reference>
<organism evidence="3 4">
    <name type="scientific">Pelomonas baiyunensis</name>
    <dbReference type="NCBI Taxonomy" id="3299026"/>
    <lineage>
        <taxon>Bacteria</taxon>
        <taxon>Pseudomonadati</taxon>
        <taxon>Pseudomonadota</taxon>
        <taxon>Betaproteobacteria</taxon>
        <taxon>Burkholderiales</taxon>
        <taxon>Sphaerotilaceae</taxon>
        <taxon>Roseateles</taxon>
    </lineage>
</organism>
<proteinExistence type="predicted"/>
<dbReference type="Pfam" id="PF14534">
    <property type="entry name" value="DUF4440"/>
    <property type="match status" value="1"/>
</dbReference>
<keyword evidence="1" id="KW-0732">Signal</keyword>
<accession>A0ABW7H0K2</accession>
<dbReference type="InterPro" id="IPR011944">
    <property type="entry name" value="Steroid_delta5-4_isomerase"/>
</dbReference>
<dbReference type="SUPFAM" id="SSF54427">
    <property type="entry name" value="NTF2-like"/>
    <property type="match status" value="1"/>
</dbReference>
<gene>
    <name evidence="3" type="ORF">ACG01O_14165</name>
</gene>
<comment type="caution">
    <text evidence="3">The sequence shown here is derived from an EMBL/GenBank/DDBJ whole genome shotgun (WGS) entry which is preliminary data.</text>
</comment>
<dbReference type="InterPro" id="IPR027843">
    <property type="entry name" value="DUF4440"/>
</dbReference>
<dbReference type="EMBL" id="JBIGIB010000003">
    <property type="protein sequence ID" value="MFG6467766.1"/>
    <property type="molecule type" value="Genomic_DNA"/>
</dbReference>
<protein>
    <submittedName>
        <fullName evidence="3">SgcJ/EcaC family oxidoreductase</fullName>
    </submittedName>
</protein>
<evidence type="ECO:0000313" key="3">
    <source>
        <dbReference type="EMBL" id="MFG6467766.1"/>
    </source>
</evidence>
<evidence type="ECO:0000259" key="2">
    <source>
        <dbReference type="Pfam" id="PF14534"/>
    </source>
</evidence>
<name>A0ABW7H0K2_9BURK</name>